<dbReference type="NCBIfam" id="TIGR00187">
    <property type="entry name" value="ribE"/>
    <property type="match status" value="1"/>
</dbReference>
<name>A0A9D1RWI6_9FIRM</name>
<evidence type="ECO:0000256" key="7">
    <source>
        <dbReference type="ARBA" id="ARBA00022619"/>
    </source>
</evidence>
<dbReference type="FunFam" id="2.40.30.20:FF:000004">
    <property type="entry name" value="Riboflavin synthase, alpha subunit"/>
    <property type="match status" value="1"/>
</dbReference>
<comment type="function">
    <text evidence="2">Catalyzes the dismutation of two molecules of 6,7-dimethyl-8-ribityllumazine, resulting in the formation of riboflavin and 5-amino-6-(D-ribitylamino)uracil.</text>
</comment>
<evidence type="ECO:0000256" key="3">
    <source>
        <dbReference type="ARBA" id="ARBA00004887"/>
    </source>
</evidence>
<dbReference type="Pfam" id="PF00677">
    <property type="entry name" value="Lum_binding"/>
    <property type="match status" value="2"/>
</dbReference>
<comment type="pathway">
    <text evidence="3">Cofactor biosynthesis; riboflavin biosynthesis; riboflavin from 2-hydroxy-3-oxobutyl phosphate and 5-amino-6-(D-ribitylamino)uracil: step 2/2.</text>
</comment>
<dbReference type="CDD" id="cd00402">
    <property type="entry name" value="Riboflavin_synthase_like"/>
    <property type="match status" value="1"/>
</dbReference>
<feature type="repeat" description="Lumazine-binding" evidence="11">
    <location>
        <begin position="1"/>
        <end position="96"/>
    </location>
</feature>
<dbReference type="PANTHER" id="PTHR21098">
    <property type="entry name" value="RIBOFLAVIN SYNTHASE ALPHA CHAIN"/>
    <property type="match status" value="1"/>
</dbReference>
<evidence type="ECO:0000313" key="13">
    <source>
        <dbReference type="EMBL" id="HIW94061.1"/>
    </source>
</evidence>
<dbReference type="GO" id="GO:0004746">
    <property type="term" value="F:riboflavin synthase activity"/>
    <property type="evidence" value="ECO:0007669"/>
    <property type="project" value="UniProtKB-UniRule"/>
</dbReference>
<dbReference type="Gene3D" id="2.40.30.20">
    <property type="match status" value="2"/>
</dbReference>
<dbReference type="GO" id="GO:0009231">
    <property type="term" value="P:riboflavin biosynthetic process"/>
    <property type="evidence" value="ECO:0007669"/>
    <property type="project" value="UniProtKB-KW"/>
</dbReference>
<dbReference type="InterPro" id="IPR001783">
    <property type="entry name" value="Lumazine-bd"/>
</dbReference>
<dbReference type="FunFam" id="2.40.30.20:FF:000003">
    <property type="entry name" value="Riboflavin synthase, alpha subunit"/>
    <property type="match status" value="1"/>
</dbReference>
<evidence type="ECO:0000256" key="2">
    <source>
        <dbReference type="ARBA" id="ARBA00002803"/>
    </source>
</evidence>
<organism evidence="13 14">
    <name type="scientific">Candidatus Flavonifractor merdipullorum</name>
    <dbReference type="NCBI Taxonomy" id="2838590"/>
    <lineage>
        <taxon>Bacteria</taxon>
        <taxon>Bacillati</taxon>
        <taxon>Bacillota</taxon>
        <taxon>Clostridia</taxon>
        <taxon>Eubacteriales</taxon>
        <taxon>Oscillospiraceae</taxon>
        <taxon>Flavonifractor</taxon>
    </lineage>
</organism>
<evidence type="ECO:0000256" key="8">
    <source>
        <dbReference type="ARBA" id="ARBA00022679"/>
    </source>
</evidence>
<dbReference type="InterPro" id="IPR026017">
    <property type="entry name" value="Lumazine-bd_dom"/>
</dbReference>
<dbReference type="EC" id="2.5.1.9" evidence="5 10"/>
<dbReference type="PROSITE" id="PS51177">
    <property type="entry name" value="LUMAZINE_BIND"/>
    <property type="match status" value="2"/>
</dbReference>
<evidence type="ECO:0000313" key="14">
    <source>
        <dbReference type="Proteomes" id="UP000824192"/>
    </source>
</evidence>
<reference evidence="13" key="2">
    <citation type="submission" date="2021-04" db="EMBL/GenBank/DDBJ databases">
        <authorList>
            <person name="Gilroy R."/>
        </authorList>
    </citation>
    <scope>NUCLEOTIDE SEQUENCE</scope>
    <source>
        <strain evidence="13">ChiGjej6B6-1540</strain>
    </source>
</reference>
<keyword evidence="7" id="KW-0686">Riboflavin biosynthesis</keyword>
<evidence type="ECO:0000256" key="1">
    <source>
        <dbReference type="ARBA" id="ARBA00000968"/>
    </source>
</evidence>
<dbReference type="PANTHER" id="PTHR21098:SF12">
    <property type="entry name" value="RIBOFLAVIN SYNTHASE"/>
    <property type="match status" value="1"/>
</dbReference>
<dbReference type="AlphaFoldDB" id="A0A9D1RWI6"/>
<dbReference type="EMBL" id="DXGA01000120">
    <property type="protein sequence ID" value="HIW94061.1"/>
    <property type="molecule type" value="Genomic_DNA"/>
</dbReference>
<feature type="repeat" description="Lumazine-binding" evidence="11">
    <location>
        <begin position="97"/>
        <end position="193"/>
    </location>
</feature>
<dbReference type="InterPro" id="IPR023366">
    <property type="entry name" value="ATP_synth_asu-like_sf"/>
</dbReference>
<dbReference type="PIRSF" id="PIRSF000498">
    <property type="entry name" value="Riboflavin_syn_A"/>
    <property type="match status" value="1"/>
</dbReference>
<evidence type="ECO:0000259" key="12">
    <source>
        <dbReference type="PROSITE" id="PS51177"/>
    </source>
</evidence>
<evidence type="ECO:0000256" key="9">
    <source>
        <dbReference type="ARBA" id="ARBA00022737"/>
    </source>
</evidence>
<keyword evidence="9" id="KW-0677">Repeat</keyword>
<evidence type="ECO:0000256" key="4">
    <source>
        <dbReference type="ARBA" id="ARBA00011233"/>
    </source>
</evidence>
<evidence type="ECO:0000256" key="11">
    <source>
        <dbReference type="PROSITE-ProRule" id="PRU00524"/>
    </source>
</evidence>
<dbReference type="SUPFAM" id="SSF63380">
    <property type="entry name" value="Riboflavin synthase domain-like"/>
    <property type="match status" value="2"/>
</dbReference>
<sequence length="211" mass="22399">MFTGIVEEMGKISAIRQGAKSAQLTIQAQTVLEGTRIGDSIAVNGVCLTVTSLSASAFTADVMAESLRRSALGDLSPGSPVNLERAMAANGRFGGHIVSGHIDGTGTIFSFRREDNAVWVTVATPANLLRYIVEKGSVAIDGVSLTVAAVTGRDFSVSLIPHTGAQTILLQKRVGDQVNLECDIIGKYVEKLLQPHKETNITMEFLAEHGF</sequence>
<protein>
    <recommendedName>
        <fullName evidence="6 10">Riboflavin synthase</fullName>
        <ecNumber evidence="5 10">2.5.1.9</ecNumber>
    </recommendedName>
</protein>
<evidence type="ECO:0000256" key="5">
    <source>
        <dbReference type="ARBA" id="ARBA00012827"/>
    </source>
</evidence>
<dbReference type="NCBIfam" id="NF006767">
    <property type="entry name" value="PRK09289.1"/>
    <property type="match status" value="1"/>
</dbReference>
<evidence type="ECO:0000256" key="10">
    <source>
        <dbReference type="NCBIfam" id="TIGR00187"/>
    </source>
</evidence>
<feature type="domain" description="Lumazine-binding" evidence="12">
    <location>
        <begin position="97"/>
        <end position="193"/>
    </location>
</feature>
<keyword evidence="8 13" id="KW-0808">Transferase</keyword>
<proteinExistence type="predicted"/>
<accession>A0A9D1RWI6</accession>
<comment type="catalytic activity">
    <reaction evidence="1">
        <text>2 6,7-dimethyl-8-(1-D-ribityl)lumazine + H(+) = 5-amino-6-(D-ribitylamino)uracil + riboflavin</text>
        <dbReference type="Rhea" id="RHEA:20772"/>
        <dbReference type="ChEBI" id="CHEBI:15378"/>
        <dbReference type="ChEBI" id="CHEBI:15934"/>
        <dbReference type="ChEBI" id="CHEBI:57986"/>
        <dbReference type="ChEBI" id="CHEBI:58201"/>
        <dbReference type="EC" id="2.5.1.9"/>
    </reaction>
</comment>
<dbReference type="InterPro" id="IPR017938">
    <property type="entry name" value="Riboflavin_synthase-like_b-brl"/>
</dbReference>
<evidence type="ECO:0000256" key="6">
    <source>
        <dbReference type="ARBA" id="ARBA00013950"/>
    </source>
</evidence>
<reference evidence="13" key="1">
    <citation type="journal article" date="2021" name="PeerJ">
        <title>Extensive microbial diversity within the chicken gut microbiome revealed by metagenomics and culture.</title>
        <authorList>
            <person name="Gilroy R."/>
            <person name="Ravi A."/>
            <person name="Getino M."/>
            <person name="Pursley I."/>
            <person name="Horton D.L."/>
            <person name="Alikhan N.F."/>
            <person name="Baker D."/>
            <person name="Gharbi K."/>
            <person name="Hall N."/>
            <person name="Watson M."/>
            <person name="Adriaenssens E.M."/>
            <person name="Foster-Nyarko E."/>
            <person name="Jarju S."/>
            <person name="Secka A."/>
            <person name="Antonio M."/>
            <person name="Oren A."/>
            <person name="Chaudhuri R.R."/>
            <person name="La Ragione R."/>
            <person name="Hildebrand F."/>
            <person name="Pallen M.J."/>
        </authorList>
    </citation>
    <scope>NUCLEOTIDE SEQUENCE</scope>
    <source>
        <strain evidence="13">ChiGjej6B6-1540</strain>
    </source>
</reference>
<dbReference type="NCBIfam" id="NF009566">
    <property type="entry name" value="PRK13020.1"/>
    <property type="match status" value="1"/>
</dbReference>
<comment type="subunit">
    <text evidence="4">Homotrimer.</text>
</comment>
<gene>
    <name evidence="13" type="ORF">H9868_05920</name>
</gene>
<feature type="domain" description="Lumazine-binding" evidence="12">
    <location>
        <begin position="1"/>
        <end position="96"/>
    </location>
</feature>
<comment type="caution">
    <text evidence="13">The sequence shown here is derived from an EMBL/GenBank/DDBJ whole genome shotgun (WGS) entry which is preliminary data.</text>
</comment>
<dbReference type="Proteomes" id="UP000824192">
    <property type="component" value="Unassembled WGS sequence"/>
</dbReference>